<reference evidence="2 3" key="1">
    <citation type="submission" date="2018-08" db="EMBL/GenBank/DDBJ databases">
        <title>Genome sequence of Halobacillus trueperi KCTC 3686.</title>
        <authorList>
            <person name="Cho K.H."/>
            <person name="Kwak M.-J."/>
            <person name="Kim B.-Y."/>
            <person name="Chun J."/>
        </authorList>
    </citation>
    <scope>NUCLEOTIDE SEQUENCE [LARGE SCALE GENOMIC DNA]</scope>
    <source>
        <strain evidence="2 3">KCTC 3686</strain>
    </source>
</reference>
<feature type="coiled-coil region" evidence="1">
    <location>
        <begin position="68"/>
        <end position="95"/>
    </location>
</feature>
<sequence>MKRKKLKKENTSDSIDLNLDSLLKLASNLSSQHSLLDTLSHSNVSNDSDDVDLSSIITDISEAASHTFAGIEEKLSKVLAELEKLNKNIESLNHNTEQ</sequence>
<keyword evidence="3" id="KW-1185">Reference proteome</keyword>
<keyword evidence="1" id="KW-0175">Coiled coil</keyword>
<dbReference type="RefSeq" id="WP_115822065.1">
    <property type="nucleotide sequence ID" value="NZ_QUAE01000001.1"/>
</dbReference>
<evidence type="ECO:0000313" key="2">
    <source>
        <dbReference type="EMBL" id="REJ11076.1"/>
    </source>
</evidence>
<name>A0A3E0JDQ5_9BACI</name>
<accession>A0A3E0JDQ5</accession>
<dbReference type="AlphaFoldDB" id="A0A3E0JDQ5"/>
<comment type="caution">
    <text evidence="2">The sequence shown here is derived from an EMBL/GenBank/DDBJ whole genome shotgun (WGS) entry which is preliminary data.</text>
</comment>
<evidence type="ECO:0000256" key="1">
    <source>
        <dbReference type="SAM" id="Coils"/>
    </source>
</evidence>
<evidence type="ECO:0000313" key="3">
    <source>
        <dbReference type="Proteomes" id="UP000256305"/>
    </source>
</evidence>
<protein>
    <submittedName>
        <fullName evidence="2">Uncharacterized protein</fullName>
    </submittedName>
</protein>
<dbReference type="EMBL" id="QUAE01000001">
    <property type="protein sequence ID" value="REJ11076.1"/>
    <property type="molecule type" value="Genomic_DNA"/>
</dbReference>
<dbReference type="Proteomes" id="UP000256305">
    <property type="component" value="Unassembled WGS sequence"/>
</dbReference>
<proteinExistence type="predicted"/>
<gene>
    <name evidence="2" type="ORF">DYE48_01370</name>
</gene>
<dbReference type="SUPFAM" id="SSF101447">
    <property type="entry name" value="Formin homology 2 domain (FH2 domain)"/>
    <property type="match status" value="1"/>
</dbReference>
<organism evidence="2 3">
    <name type="scientific">Halobacillus trueperi</name>
    <dbReference type="NCBI Taxonomy" id="156205"/>
    <lineage>
        <taxon>Bacteria</taxon>
        <taxon>Bacillati</taxon>
        <taxon>Bacillota</taxon>
        <taxon>Bacilli</taxon>
        <taxon>Bacillales</taxon>
        <taxon>Bacillaceae</taxon>
        <taxon>Halobacillus</taxon>
    </lineage>
</organism>